<proteinExistence type="predicted"/>
<dbReference type="Proteomes" id="UP000232323">
    <property type="component" value="Unassembled WGS sequence"/>
</dbReference>
<reference evidence="2 3" key="1">
    <citation type="submission" date="2017-08" db="EMBL/GenBank/DDBJ databases">
        <title>Acidophilic green algal genome provides insights into adaptation to an acidic environment.</title>
        <authorList>
            <person name="Hirooka S."/>
            <person name="Hirose Y."/>
            <person name="Kanesaki Y."/>
            <person name="Higuchi S."/>
            <person name="Fujiwara T."/>
            <person name="Onuma R."/>
            <person name="Era A."/>
            <person name="Ohbayashi R."/>
            <person name="Uzuka A."/>
            <person name="Nozaki H."/>
            <person name="Yoshikawa H."/>
            <person name="Miyagishima S.Y."/>
        </authorList>
    </citation>
    <scope>NUCLEOTIDE SEQUENCE [LARGE SCALE GENOMIC DNA]</scope>
    <source>
        <strain evidence="2 3">NIES-2499</strain>
    </source>
</reference>
<accession>A0A250WSX0</accession>
<keyword evidence="3" id="KW-1185">Reference proteome</keyword>
<evidence type="ECO:0000313" key="3">
    <source>
        <dbReference type="Proteomes" id="UP000232323"/>
    </source>
</evidence>
<organism evidence="2 3">
    <name type="scientific">Chlamydomonas eustigma</name>
    <dbReference type="NCBI Taxonomy" id="1157962"/>
    <lineage>
        <taxon>Eukaryota</taxon>
        <taxon>Viridiplantae</taxon>
        <taxon>Chlorophyta</taxon>
        <taxon>core chlorophytes</taxon>
        <taxon>Chlorophyceae</taxon>
        <taxon>CS clade</taxon>
        <taxon>Chlamydomonadales</taxon>
        <taxon>Chlamydomonadaceae</taxon>
        <taxon>Chlamydomonas</taxon>
    </lineage>
</organism>
<name>A0A250WSX0_9CHLO</name>
<comment type="caution">
    <text evidence="2">The sequence shown here is derived from an EMBL/GenBank/DDBJ whole genome shotgun (WGS) entry which is preliminary data.</text>
</comment>
<dbReference type="EMBL" id="BEGY01000005">
    <property type="protein sequence ID" value="GAX73799.1"/>
    <property type="molecule type" value="Genomic_DNA"/>
</dbReference>
<protein>
    <submittedName>
        <fullName evidence="2">Uncharacterized protein</fullName>
    </submittedName>
</protein>
<feature type="region of interest" description="Disordered" evidence="1">
    <location>
        <begin position="174"/>
        <end position="209"/>
    </location>
</feature>
<feature type="compositionally biased region" description="Polar residues" evidence="1">
    <location>
        <begin position="174"/>
        <end position="205"/>
    </location>
</feature>
<dbReference type="AlphaFoldDB" id="A0A250WSX0"/>
<evidence type="ECO:0000313" key="2">
    <source>
        <dbReference type="EMBL" id="GAX73799.1"/>
    </source>
</evidence>
<sequence length="228" mass="25071">MMKKILYLLNYASLIAKTFRAGLRSFQAYGRVSRALSKPAAHFYHQLPNKGSFNSPTIPDQAASMRHLLNPRVFGGLFMGSFAATAILYPPAPNLETSGSPPLAVLRNRFFSQTPMINVEQQEQINAALTQLNNDPVWQWTNAEGRERGQQKEQISNAAYRVADDKSLLDFVSKDTSSQKPLETPQQGLIGLQSTTSMQKPLNPSSKKELTEEAALLAFASAPGSKVS</sequence>
<gene>
    <name evidence="2" type="ORF">CEUSTIGMA_g1250.t1</name>
</gene>
<evidence type="ECO:0000256" key="1">
    <source>
        <dbReference type="SAM" id="MobiDB-lite"/>
    </source>
</evidence>